<dbReference type="InterPro" id="IPR001846">
    <property type="entry name" value="VWF_type-D"/>
</dbReference>
<gene>
    <name evidence="2" type="ORF">RIMI_LOCUS7841894</name>
</gene>
<proteinExistence type="predicted"/>
<evidence type="ECO:0000313" key="3">
    <source>
        <dbReference type="Proteomes" id="UP001176940"/>
    </source>
</evidence>
<organism evidence="2 3">
    <name type="scientific">Ranitomeya imitator</name>
    <name type="common">mimic poison frog</name>
    <dbReference type="NCBI Taxonomy" id="111125"/>
    <lineage>
        <taxon>Eukaryota</taxon>
        <taxon>Metazoa</taxon>
        <taxon>Chordata</taxon>
        <taxon>Craniata</taxon>
        <taxon>Vertebrata</taxon>
        <taxon>Euteleostomi</taxon>
        <taxon>Amphibia</taxon>
        <taxon>Batrachia</taxon>
        <taxon>Anura</taxon>
        <taxon>Neobatrachia</taxon>
        <taxon>Hyloidea</taxon>
        <taxon>Dendrobatidae</taxon>
        <taxon>Dendrobatinae</taxon>
        <taxon>Ranitomeya</taxon>
    </lineage>
</organism>
<evidence type="ECO:0000313" key="2">
    <source>
        <dbReference type="EMBL" id="CAJ0938843.1"/>
    </source>
</evidence>
<dbReference type="Proteomes" id="UP001176940">
    <property type="component" value="Unassembled WGS sequence"/>
</dbReference>
<keyword evidence="3" id="KW-1185">Reference proteome</keyword>
<dbReference type="EMBL" id="CAUEEQ010015121">
    <property type="protein sequence ID" value="CAJ0938843.1"/>
    <property type="molecule type" value="Genomic_DNA"/>
</dbReference>
<feature type="domain" description="VWFD" evidence="1">
    <location>
        <begin position="23"/>
        <end position="104"/>
    </location>
</feature>
<accession>A0ABN9LCY9</accession>
<dbReference type="Pfam" id="PF00094">
    <property type="entry name" value="VWD"/>
    <property type="match status" value="1"/>
</dbReference>
<reference evidence="2" key="1">
    <citation type="submission" date="2023-07" db="EMBL/GenBank/DDBJ databases">
        <authorList>
            <person name="Stuckert A."/>
        </authorList>
    </citation>
    <scope>NUCLEOTIDE SEQUENCE</scope>
</reference>
<comment type="caution">
    <text evidence="2">The sequence shown here is derived from an EMBL/GenBank/DDBJ whole genome shotgun (WGS) entry which is preliminary data.</text>
</comment>
<name>A0ABN9LCY9_9NEOB</name>
<sequence length="156" mass="17658">MSNLLVDLVRQELHWSELSPTECEVDLKEIVTFDGRTLGCSVSPSHCYTVIAQDCTDKLRFLIAMKKTGQGFSNFEMNVKLGSYDIIIYSDNPEEFRVLLNGMWLLLKNDTYTNEQGTLMPGSRRQQSLAPTALHAKAADRITEQQYRHQSGGPSR</sequence>
<protein>
    <recommendedName>
        <fullName evidence="1">VWFD domain-containing protein</fullName>
    </recommendedName>
</protein>
<evidence type="ECO:0000259" key="1">
    <source>
        <dbReference type="Pfam" id="PF00094"/>
    </source>
</evidence>